<reference evidence="12 13" key="1">
    <citation type="submission" date="2019-11" db="EMBL/GenBank/DDBJ databases">
        <title>Whole genome sequence of Haloferax sp. MBLA0076.</title>
        <authorList>
            <person name="Seo M.-J."/>
            <person name="Cho E.-S."/>
        </authorList>
    </citation>
    <scope>NUCLEOTIDE SEQUENCE [LARGE SCALE GENOMIC DNA]</scope>
    <source>
        <strain evidence="12 13">MBLA0076</strain>
    </source>
</reference>
<dbReference type="InterPro" id="IPR008972">
    <property type="entry name" value="Cupredoxin"/>
</dbReference>
<feature type="region of interest" description="Disordered" evidence="10">
    <location>
        <begin position="27"/>
        <end position="68"/>
    </location>
</feature>
<evidence type="ECO:0000256" key="5">
    <source>
        <dbReference type="ARBA" id="ARBA00022764"/>
    </source>
</evidence>
<feature type="binding site" evidence="9">
    <location>
        <position position="132"/>
    </location>
    <ligand>
        <name>Cu cation</name>
        <dbReference type="ChEBI" id="CHEBI:23378"/>
    </ligand>
</feature>
<dbReference type="PROSITE" id="PS51257">
    <property type="entry name" value="PROKAR_LIPOPROTEIN"/>
    <property type="match status" value="1"/>
</dbReference>
<dbReference type="GO" id="GO:0005507">
    <property type="term" value="F:copper ion binding"/>
    <property type="evidence" value="ECO:0007669"/>
    <property type="project" value="InterPro"/>
</dbReference>
<keyword evidence="7 9" id="KW-0186">Copper</keyword>
<evidence type="ECO:0000313" key="13">
    <source>
        <dbReference type="Proteomes" id="UP000439022"/>
    </source>
</evidence>
<evidence type="ECO:0000256" key="3">
    <source>
        <dbReference type="ARBA" id="ARBA00022448"/>
    </source>
</evidence>
<organism evidence="12 13">
    <name type="scientific">Haloferax litoreum</name>
    <dbReference type="NCBI Taxonomy" id="2666140"/>
    <lineage>
        <taxon>Archaea</taxon>
        <taxon>Methanobacteriati</taxon>
        <taxon>Methanobacteriota</taxon>
        <taxon>Stenosarchaea group</taxon>
        <taxon>Halobacteria</taxon>
        <taxon>Halobacteriales</taxon>
        <taxon>Haloferacaceae</taxon>
        <taxon>Haloferax</taxon>
    </lineage>
</organism>
<dbReference type="Gene3D" id="2.60.40.420">
    <property type="entry name" value="Cupredoxins - blue copper proteins"/>
    <property type="match status" value="1"/>
</dbReference>
<accession>A0A6A8GLI1</accession>
<feature type="domain" description="Blue (type 1) copper" evidence="11">
    <location>
        <begin position="97"/>
        <end position="182"/>
    </location>
</feature>
<dbReference type="GO" id="GO:0042597">
    <property type="term" value="C:periplasmic space"/>
    <property type="evidence" value="ECO:0007669"/>
    <property type="project" value="UniProtKB-SubCell"/>
</dbReference>
<dbReference type="InterPro" id="IPR006311">
    <property type="entry name" value="TAT_signal"/>
</dbReference>
<dbReference type="AlphaFoldDB" id="A0A6A8GLI1"/>
<dbReference type="NCBIfam" id="TIGR03102">
    <property type="entry name" value="halo_cynanin"/>
    <property type="match status" value="1"/>
</dbReference>
<evidence type="ECO:0000256" key="6">
    <source>
        <dbReference type="ARBA" id="ARBA00022982"/>
    </source>
</evidence>
<keyword evidence="5" id="KW-0574">Periplasm</keyword>
<dbReference type="GO" id="GO:0016020">
    <property type="term" value="C:membrane"/>
    <property type="evidence" value="ECO:0007669"/>
    <property type="project" value="UniProtKB-SubCell"/>
</dbReference>
<keyword evidence="13" id="KW-1185">Reference proteome</keyword>
<feature type="binding site" evidence="9">
    <location>
        <position position="167"/>
    </location>
    <ligand>
        <name>Cu cation</name>
        <dbReference type="ChEBI" id="CHEBI:23378"/>
    </ligand>
</feature>
<dbReference type="EMBL" id="WKJO01000002">
    <property type="protein sequence ID" value="MRX23342.1"/>
    <property type="molecule type" value="Genomic_DNA"/>
</dbReference>
<dbReference type="InterPro" id="IPR000923">
    <property type="entry name" value="BlueCu_1"/>
</dbReference>
<dbReference type="InterPro" id="IPR002386">
    <property type="entry name" value="Amicyanin/Pseudoazurin"/>
</dbReference>
<keyword evidence="3" id="KW-0813">Transport</keyword>
<evidence type="ECO:0000256" key="7">
    <source>
        <dbReference type="ARBA" id="ARBA00023008"/>
    </source>
</evidence>
<evidence type="ECO:0000256" key="1">
    <source>
        <dbReference type="ARBA" id="ARBA00004370"/>
    </source>
</evidence>
<dbReference type="CDD" id="cd04220">
    <property type="entry name" value="Halocyanin"/>
    <property type="match status" value="1"/>
</dbReference>
<evidence type="ECO:0000256" key="4">
    <source>
        <dbReference type="ARBA" id="ARBA00022723"/>
    </source>
</evidence>
<feature type="binding site" evidence="9">
    <location>
        <position position="170"/>
    </location>
    <ligand>
        <name>Cu cation</name>
        <dbReference type="ChEBI" id="CHEBI:23378"/>
    </ligand>
</feature>
<gene>
    <name evidence="12" type="ORF">GJR96_15425</name>
</gene>
<evidence type="ECO:0000256" key="2">
    <source>
        <dbReference type="ARBA" id="ARBA00004418"/>
    </source>
</evidence>
<dbReference type="InterPro" id="IPR017533">
    <property type="entry name" value="Halocyanin"/>
</dbReference>
<dbReference type="Proteomes" id="UP000439022">
    <property type="component" value="Unassembled WGS sequence"/>
</dbReference>
<name>A0A6A8GLI1_9EURY</name>
<keyword evidence="6" id="KW-0249">Electron transport</keyword>
<keyword evidence="8" id="KW-0472">Membrane</keyword>
<keyword evidence="4 9" id="KW-0479">Metal-binding</keyword>
<dbReference type="RefSeq" id="WP_151164094.1">
    <property type="nucleotide sequence ID" value="NZ_WKJO01000002.1"/>
</dbReference>
<dbReference type="Pfam" id="PF00127">
    <property type="entry name" value="Copper-bind"/>
    <property type="match status" value="1"/>
</dbReference>
<sequence length="182" mass="18858">MTRTTELSRRQFTALAASSVLTTALAGCTGSSADSSPDETAEATATTTNGETAESPNGDSDSAESSGRQTFDGWLEDVENYDGVRDKTGTDAVTVDVGTEANGGAFGFGPAAIRISTGTTVTWEWTGEGGSHNVVDTDGSFESELAGSSSHTFEHTFEETGTYTYSCVPHETVGMKGVVVVE</sequence>
<feature type="compositionally biased region" description="Low complexity" evidence="10">
    <location>
        <begin position="42"/>
        <end position="54"/>
    </location>
</feature>
<dbReference type="GO" id="GO:0009055">
    <property type="term" value="F:electron transfer activity"/>
    <property type="evidence" value="ECO:0007669"/>
    <property type="project" value="InterPro"/>
</dbReference>
<comment type="caution">
    <text evidence="12">The sequence shown here is derived from an EMBL/GenBank/DDBJ whole genome shotgun (WGS) entry which is preliminary data.</text>
</comment>
<feature type="binding site" evidence="9">
    <location>
        <position position="175"/>
    </location>
    <ligand>
        <name>Cu cation</name>
        <dbReference type="ChEBI" id="CHEBI:23378"/>
    </ligand>
</feature>
<dbReference type="PANTHER" id="PTHR34192">
    <property type="entry name" value="PLASTOCYANIN MAJOR ISOFORM, CHLOROPLASTIC-RELATED"/>
    <property type="match status" value="1"/>
</dbReference>
<proteinExistence type="predicted"/>
<evidence type="ECO:0000256" key="8">
    <source>
        <dbReference type="ARBA" id="ARBA00023136"/>
    </source>
</evidence>
<evidence type="ECO:0000256" key="10">
    <source>
        <dbReference type="SAM" id="MobiDB-lite"/>
    </source>
</evidence>
<evidence type="ECO:0000259" key="11">
    <source>
        <dbReference type="Pfam" id="PF00127"/>
    </source>
</evidence>
<feature type="compositionally biased region" description="Polar residues" evidence="10">
    <location>
        <begin position="55"/>
        <end position="68"/>
    </location>
</feature>
<protein>
    <submittedName>
        <fullName evidence="12">Halocyanin domain-containing protein</fullName>
    </submittedName>
</protein>
<comment type="cofactor">
    <cofactor evidence="9">
        <name>Cu cation</name>
        <dbReference type="ChEBI" id="CHEBI:23378"/>
    </cofactor>
    <text evidence="9">Binds 1 copper ion per subunit.</text>
</comment>
<comment type="subcellular location">
    <subcellularLocation>
        <location evidence="1">Membrane</location>
    </subcellularLocation>
    <subcellularLocation>
        <location evidence="2">Periplasm</location>
    </subcellularLocation>
</comment>
<dbReference type="PRINTS" id="PR00155">
    <property type="entry name" value="AMICYANIN"/>
</dbReference>
<dbReference type="PANTHER" id="PTHR34192:SF10">
    <property type="entry name" value="PLASTOCYANIN MAJOR ISOFORM, CHLOROPLASTIC-RELATED"/>
    <property type="match status" value="1"/>
</dbReference>
<dbReference type="SUPFAM" id="SSF49503">
    <property type="entry name" value="Cupredoxins"/>
    <property type="match status" value="1"/>
</dbReference>
<evidence type="ECO:0000313" key="12">
    <source>
        <dbReference type="EMBL" id="MRX23342.1"/>
    </source>
</evidence>
<dbReference type="PROSITE" id="PS51318">
    <property type="entry name" value="TAT"/>
    <property type="match status" value="1"/>
</dbReference>
<evidence type="ECO:0000256" key="9">
    <source>
        <dbReference type="PIRSR" id="PIRSR602386-1"/>
    </source>
</evidence>